<accession>A0ABP4HI54</accession>
<sequence>MSNPYQPPNPYGPPPANPYGGPPQVPAPGGYPPPPGYGYPAAPPAPPAFPAQPGPYGQQPPTPYGQPAPPYGWAAPAPAGYGYPAGQPGGPGCRICGGFPAVDVTVHGHRGMIVVMQFLRRPGPYCLVCGTATVRDMSQRTLLRGWWGYLSTVFTLVALLRTRSAYQKIRRLPPPVPGTHGPQLDPGIPLTRRGAIWMLAVPILPILVVAVLLIVQLATGGTGGSTDNSGGRGGSGSSVLLARAGDCLHNAHSAAGEQDDNPDISVLPCSDPKAEYRVIARVASMGSGESACAPYPTATNWYTHEDNGNSFVLCLADNRPGSGGSQQNGSTGGTGSGSGGASV</sequence>
<dbReference type="EMBL" id="BAAALF010000148">
    <property type="protein sequence ID" value="GAA1261928.1"/>
    <property type="molecule type" value="Genomic_DNA"/>
</dbReference>
<organism evidence="3 4">
    <name type="scientific">Kitasatospora nipponensis</name>
    <dbReference type="NCBI Taxonomy" id="258049"/>
    <lineage>
        <taxon>Bacteria</taxon>
        <taxon>Bacillati</taxon>
        <taxon>Actinomycetota</taxon>
        <taxon>Actinomycetes</taxon>
        <taxon>Kitasatosporales</taxon>
        <taxon>Streptomycetaceae</taxon>
        <taxon>Kitasatospora</taxon>
    </lineage>
</organism>
<evidence type="ECO:0000256" key="1">
    <source>
        <dbReference type="SAM" id="MobiDB-lite"/>
    </source>
</evidence>
<keyword evidence="2" id="KW-0472">Membrane</keyword>
<dbReference type="Proteomes" id="UP001500037">
    <property type="component" value="Unassembled WGS sequence"/>
</dbReference>
<feature type="transmembrane region" description="Helical" evidence="2">
    <location>
        <begin position="146"/>
        <end position="162"/>
    </location>
</feature>
<proteinExistence type="predicted"/>
<protein>
    <submittedName>
        <fullName evidence="3">Uncharacterized protein</fullName>
    </submittedName>
</protein>
<dbReference type="RefSeq" id="WP_344445153.1">
    <property type="nucleotide sequence ID" value="NZ_BAAALF010000148.1"/>
</dbReference>
<evidence type="ECO:0000313" key="4">
    <source>
        <dbReference type="Proteomes" id="UP001500037"/>
    </source>
</evidence>
<evidence type="ECO:0000313" key="3">
    <source>
        <dbReference type="EMBL" id="GAA1261928.1"/>
    </source>
</evidence>
<comment type="caution">
    <text evidence="3">The sequence shown here is derived from an EMBL/GenBank/DDBJ whole genome shotgun (WGS) entry which is preliminary data.</text>
</comment>
<name>A0ABP4HI54_9ACTN</name>
<feature type="transmembrane region" description="Helical" evidence="2">
    <location>
        <begin position="196"/>
        <end position="218"/>
    </location>
</feature>
<feature type="region of interest" description="Disordered" evidence="1">
    <location>
        <begin position="318"/>
        <end position="343"/>
    </location>
</feature>
<reference evidence="4" key="1">
    <citation type="journal article" date="2019" name="Int. J. Syst. Evol. Microbiol.">
        <title>The Global Catalogue of Microorganisms (GCM) 10K type strain sequencing project: providing services to taxonomists for standard genome sequencing and annotation.</title>
        <authorList>
            <consortium name="The Broad Institute Genomics Platform"/>
            <consortium name="The Broad Institute Genome Sequencing Center for Infectious Disease"/>
            <person name="Wu L."/>
            <person name="Ma J."/>
        </authorList>
    </citation>
    <scope>NUCLEOTIDE SEQUENCE [LARGE SCALE GENOMIC DNA]</scope>
    <source>
        <strain evidence="4">JCM 13004</strain>
    </source>
</reference>
<gene>
    <name evidence="3" type="ORF">GCM10009665_59520</name>
</gene>
<keyword evidence="2" id="KW-1133">Transmembrane helix</keyword>
<keyword evidence="4" id="KW-1185">Reference proteome</keyword>
<feature type="region of interest" description="Disordered" evidence="1">
    <location>
        <begin position="1"/>
        <end position="69"/>
    </location>
</feature>
<keyword evidence="2" id="KW-0812">Transmembrane</keyword>
<feature type="compositionally biased region" description="Gly residues" evidence="1">
    <location>
        <begin position="321"/>
        <end position="343"/>
    </location>
</feature>
<evidence type="ECO:0000256" key="2">
    <source>
        <dbReference type="SAM" id="Phobius"/>
    </source>
</evidence>